<keyword evidence="2" id="KW-1185">Reference proteome</keyword>
<reference evidence="1 2" key="1">
    <citation type="submission" date="2020-08" db="EMBL/GenBank/DDBJ databases">
        <title>Sequencing the genomes of 1000 actinobacteria strains.</title>
        <authorList>
            <person name="Klenk H.-P."/>
        </authorList>
    </citation>
    <scope>NUCLEOTIDE SEQUENCE [LARGE SCALE GENOMIC DNA]</scope>
    <source>
        <strain evidence="1 2">DSM 24947</strain>
    </source>
</reference>
<organism evidence="1 2">
    <name type="scientific">Microbacterium marinum</name>
    <dbReference type="NCBI Taxonomy" id="421115"/>
    <lineage>
        <taxon>Bacteria</taxon>
        <taxon>Bacillati</taxon>
        <taxon>Actinomycetota</taxon>
        <taxon>Actinomycetes</taxon>
        <taxon>Micrococcales</taxon>
        <taxon>Microbacteriaceae</taxon>
        <taxon>Microbacterium</taxon>
    </lineage>
</organism>
<name>A0A7W7BN26_9MICO</name>
<accession>A0A7W7BN26</accession>
<sequence length="37" mass="3728">MAGISALSALIVLIVMRKSSKPDELGIPSGLSEGESA</sequence>
<comment type="caution">
    <text evidence="1">The sequence shown here is derived from an EMBL/GenBank/DDBJ whole genome shotgun (WGS) entry which is preliminary data.</text>
</comment>
<evidence type="ECO:0000313" key="1">
    <source>
        <dbReference type="EMBL" id="MBB4665681.1"/>
    </source>
</evidence>
<dbReference type="Proteomes" id="UP000573729">
    <property type="component" value="Unassembled WGS sequence"/>
</dbReference>
<evidence type="ECO:0000313" key="2">
    <source>
        <dbReference type="Proteomes" id="UP000573729"/>
    </source>
</evidence>
<gene>
    <name evidence="1" type="ORF">BKA24_000390</name>
</gene>
<proteinExistence type="predicted"/>
<dbReference type="EMBL" id="JACHMD010000001">
    <property type="protein sequence ID" value="MBB4665681.1"/>
    <property type="molecule type" value="Genomic_DNA"/>
</dbReference>
<dbReference type="AlphaFoldDB" id="A0A7W7BN26"/>
<protein>
    <submittedName>
        <fullName evidence="1">Uncharacterized protein</fullName>
    </submittedName>
</protein>